<organism evidence="1 2">
    <name type="scientific">Parachitinimonas caeni</name>
    <dbReference type="NCBI Taxonomy" id="3031301"/>
    <lineage>
        <taxon>Bacteria</taxon>
        <taxon>Pseudomonadati</taxon>
        <taxon>Pseudomonadota</taxon>
        <taxon>Betaproteobacteria</taxon>
        <taxon>Neisseriales</taxon>
        <taxon>Chitinibacteraceae</taxon>
        <taxon>Parachitinimonas</taxon>
    </lineage>
</organism>
<evidence type="ECO:0000313" key="1">
    <source>
        <dbReference type="EMBL" id="MDK2127067.1"/>
    </source>
</evidence>
<comment type="caution">
    <text evidence="1">The sequence shown here is derived from an EMBL/GenBank/DDBJ whole genome shotgun (WGS) entry which is preliminary data.</text>
</comment>
<evidence type="ECO:0000313" key="2">
    <source>
        <dbReference type="Proteomes" id="UP001172778"/>
    </source>
</evidence>
<dbReference type="Pfam" id="PF05742">
    <property type="entry name" value="TANGO2"/>
    <property type="match status" value="1"/>
</dbReference>
<keyword evidence="2" id="KW-1185">Reference proteome</keyword>
<name>A0ABT7E417_9NEIS</name>
<dbReference type="EMBL" id="JARRAF010000110">
    <property type="protein sequence ID" value="MDK2127067.1"/>
    <property type="molecule type" value="Genomic_DNA"/>
</dbReference>
<dbReference type="PANTHER" id="PTHR17985">
    <property type="entry name" value="SER/THR-RICH PROTEIN T10 IN DGCR REGION"/>
    <property type="match status" value="1"/>
</dbReference>
<accession>A0ABT7E417</accession>
<gene>
    <name evidence="1" type="ORF">PZA18_23800</name>
</gene>
<dbReference type="PANTHER" id="PTHR17985:SF8">
    <property type="entry name" value="TRANSPORT AND GOLGI ORGANIZATION PROTEIN 2 HOMOLOG"/>
    <property type="match status" value="1"/>
</dbReference>
<sequence>MFPAQAWSTLAAMCLIGFAFQTHPVYTLVIAANRDEFFSRPTAFSRWWQHPPMLAGQDLQAGGTWLGTDRSGRIAALTNFRDPRRTRQDRRSRGELPVGFLANTQTAEQYIRALRPKAREYNDFNLLLGDQTGLWCYESRVDLLSQITPGIHAISNGPLDAHWPKMEKLKTGMKQALDSDQALFALLADPQTAPLNELPDTGIGQEWELLLSSSFISSPLYGTRASTLLTMNKSGHIRWTERSFSQQGLIQTIHHEFMQEPA</sequence>
<dbReference type="Proteomes" id="UP001172778">
    <property type="component" value="Unassembled WGS sequence"/>
</dbReference>
<reference evidence="1" key="1">
    <citation type="submission" date="2023-03" db="EMBL/GenBank/DDBJ databases">
        <title>Chitinimonas shenzhenensis gen. nov., sp. nov., a novel member of family Burkholderiaceae isolated from activated sludge collected in Shen Zhen, China.</title>
        <authorList>
            <person name="Wang X."/>
        </authorList>
    </citation>
    <scope>NUCLEOTIDE SEQUENCE</scope>
    <source>
        <strain evidence="1">DQS-5</strain>
    </source>
</reference>
<dbReference type="InterPro" id="IPR008551">
    <property type="entry name" value="TANGO2"/>
</dbReference>
<proteinExistence type="predicted"/>
<protein>
    <submittedName>
        <fullName evidence="1">NRDE family protein</fullName>
    </submittedName>
</protein>